<evidence type="ECO:0000313" key="15">
    <source>
        <dbReference type="EMBL" id="KIL60341.1"/>
    </source>
</evidence>
<feature type="transmembrane region" description="Helical" evidence="14">
    <location>
        <begin position="90"/>
        <end position="108"/>
    </location>
</feature>
<keyword evidence="8 14" id="KW-1133">Transmembrane helix</keyword>
<evidence type="ECO:0000256" key="2">
    <source>
        <dbReference type="ARBA" id="ARBA00004567"/>
    </source>
</evidence>
<gene>
    <name evidence="15" type="ORF">M378DRAFT_26563</name>
</gene>
<dbReference type="PANTHER" id="PTHR13269">
    <property type="entry name" value="NUCLEOPORIN NDC1"/>
    <property type="match status" value="1"/>
</dbReference>
<keyword evidence="5 14" id="KW-0812">Transmembrane</keyword>
<comment type="subcellular location">
    <subcellularLocation>
        <location evidence="1">Nucleus membrane</location>
        <topology evidence="1">Multi-pass membrane protein</topology>
    </subcellularLocation>
    <subcellularLocation>
        <location evidence="2">Nucleus</location>
        <location evidence="2">Nuclear pore complex</location>
    </subcellularLocation>
</comment>
<keyword evidence="12" id="KW-0539">Nucleus</keyword>
<keyword evidence="4" id="KW-0813">Transport</keyword>
<keyword evidence="7" id="KW-0653">Protein transport</keyword>
<evidence type="ECO:0000256" key="13">
    <source>
        <dbReference type="SAM" id="MobiDB-lite"/>
    </source>
</evidence>
<dbReference type="GO" id="GO:0005816">
    <property type="term" value="C:spindle pole body"/>
    <property type="evidence" value="ECO:0007669"/>
    <property type="project" value="TreeGrafter"/>
</dbReference>
<evidence type="ECO:0000256" key="11">
    <source>
        <dbReference type="ARBA" id="ARBA00023136"/>
    </source>
</evidence>
<organism evidence="15 16">
    <name type="scientific">Amanita muscaria (strain Koide BX008)</name>
    <dbReference type="NCBI Taxonomy" id="946122"/>
    <lineage>
        <taxon>Eukaryota</taxon>
        <taxon>Fungi</taxon>
        <taxon>Dikarya</taxon>
        <taxon>Basidiomycota</taxon>
        <taxon>Agaricomycotina</taxon>
        <taxon>Agaricomycetes</taxon>
        <taxon>Agaricomycetidae</taxon>
        <taxon>Agaricales</taxon>
        <taxon>Pluteineae</taxon>
        <taxon>Amanitaceae</taxon>
        <taxon>Amanita</taxon>
    </lineage>
</organism>
<feature type="transmembrane region" description="Helical" evidence="14">
    <location>
        <begin position="222"/>
        <end position="244"/>
    </location>
</feature>
<evidence type="ECO:0000256" key="12">
    <source>
        <dbReference type="ARBA" id="ARBA00023242"/>
    </source>
</evidence>
<evidence type="ECO:0000256" key="10">
    <source>
        <dbReference type="ARBA" id="ARBA00023132"/>
    </source>
</evidence>
<dbReference type="EMBL" id="KN818300">
    <property type="protein sequence ID" value="KIL60341.1"/>
    <property type="molecule type" value="Genomic_DNA"/>
</dbReference>
<evidence type="ECO:0000256" key="4">
    <source>
        <dbReference type="ARBA" id="ARBA00022448"/>
    </source>
</evidence>
<evidence type="ECO:0000256" key="5">
    <source>
        <dbReference type="ARBA" id="ARBA00022692"/>
    </source>
</evidence>
<evidence type="ECO:0000256" key="3">
    <source>
        <dbReference type="ARBA" id="ARBA00005760"/>
    </source>
</evidence>
<dbReference type="PANTHER" id="PTHR13269:SF6">
    <property type="entry name" value="NUCLEOPORIN NDC1"/>
    <property type="match status" value="1"/>
</dbReference>
<dbReference type="OrthoDB" id="67850at2759"/>
<dbReference type="HOGENOM" id="CLU_026454_0_0_1"/>
<reference evidence="15 16" key="1">
    <citation type="submission" date="2014-04" db="EMBL/GenBank/DDBJ databases">
        <title>Evolutionary Origins and Diversification of the Mycorrhizal Mutualists.</title>
        <authorList>
            <consortium name="DOE Joint Genome Institute"/>
            <consortium name="Mycorrhizal Genomics Consortium"/>
            <person name="Kohler A."/>
            <person name="Kuo A."/>
            <person name="Nagy L.G."/>
            <person name="Floudas D."/>
            <person name="Copeland A."/>
            <person name="Barry K.W."/>
            <person name="Cichocki N."/>
            <person name="Veneault-Fourrey C."/>
            <person name="LaButti K."/>
            <person name="Lindquist E.A."/>
            <person name="Lipzen A."/>
            <person name="Lundell T."/>
            <person name="Morin E."/>
            <person name="Murat C."/>
            <person name="Riley R."/>
            <person name="Ohm R."/>
            <person name="Sun H."/>
            <person name="Tunlid A."/>
            <person name="Henrissat B."/>
            <person name="Grigoriev I.V."/>
            <person name="Hibbett D.S."/>
            <person name="Martin F."/>
        </authorList>
    </citation>
    <scope>NUCLEOTIDE SEQUENCE [LARGE SCALE GENOMIC DNA]</scope>
    <source>
        <strain evidence="15 16">Koide BX008</strain>
    </source>
</reference>
<dbReference type="InParanoid" id="A0A0C2WU94"/>
<feature type="transmembrane region" description="Helical" evidence="14">
    <location>
        <begin position="49"/>
        <end position="70"/>
    </location>
</feature>
<proteinExistence type="inferred from homology"/>
<feature type="region of interest" description="Disordered" evidence="13">
    <location>
        <begin position="510"/>
        <end position="552"/>
    </location>
</feature>
<dbReference type="InterPro" id="IPR019049">
    <property type="entry name" value="Nucleoporin_prot_Ndc1/Nup"/>
</dbReference>
<evidence type="ECO:0000256" key="6">
    <source>
        <dbReference type="ARBA" id="ARBA00022816"/>
    </source>
</evidence>
<feature type="compositionally biased region" description="Low complexity" evidence="13">
    <location>
        <begin position="660"/>
        <end position="671"/>
    </location>
</feature>
<evidence type="ECO:0000256" key="1">
    <source>
        <dbReference type="ARBA" id="ARBA00004232"/>
    </source>
</evidence>
<dbReference type="GO" id="GO:0015031">
    <property type="term" value="P:protein transport"/>
    <property type="evidence" value="ECO:0007669"/>
    <property type="project" value="UniProtKB-KW"/>
</dbReference>
<keyword evidence="11 14" id="KW-0472">Membrane</keyword>
<name>A0A0C2WU94_AMAMK</name>
<dbReference type="Pfam" id="PF09531">
    <property type="entry name" value="Ndc1_Nup"/>
    <property type="match status" value="1"/>
</dbReference>
<evidence type="ECO:0008006" key="17">
    <source>
        <dbReference type="Google" id="ProtNLM"/>
    </source>
</evidence>
<evidence type="ECO:0000256" key="7">
    <source>
        <dbReference type="ARBA" id="ARBA00022927"/>
    </source>
</evidence>
<dbReference type="Proteomes" id="UP000054549">
    <property type="component" value="Unassembled WGS sequence"/>
</dbReference>
<dbReference type="GO" id="GO:0030674">
    <property type="term" value="F:protein-macromolecule adaptor activity"/>
    <property type="evidence" value="ECO:0007669"/>
    <property type="project" value="TreeGrafter"/>
</dbReference>
<dbReference type="GO" id="GO:0070762">
    <property type="term" value="C:nuclear pore transmembrane ring"/>
    <property type="evidence" value="ECO:0007669"/>
    <property type="project" value="TreeGrafter"/>
</dbReference>
<keyword evidence="10" id="KW-0906">Nuclear pore complex</keyword>
<evidence type="ECO:0000256" key="14">
    <source>
        <dbReference type="SAM" id="Phobius"/>
    </source>
</evidence>
<evidence type="ECO:0000256" key="9">
    <source>
        <dbReference type="ARBA" id="ARBA00023010"/>
    </source>
</evidence>
<sequence length="748" mass="81533">MAIMSSSTSSAAPQIRAIHTSLTSRPVPSIPPPTQIYVPLTKQILRHRLIRQVFVSSLLSCWALSTVWGTEKAESRAASALLLTPFRLKTILWTAIMWGALALPEVVLRKRFLTSKPTKAASPQGLVNEARKKGSTKIALVTYLVSAACFLVLHIAFVEGGDHRLRLFVKSKKHPFYVNPRFIYLLFSQLVVASVYSLRTILLDRFVFKLSQSTSTTTAKLVTLPTLLQTIFISTLLSTLTFPLTSLLVLLSRLIILPLLYHVPLLSQLLKPFTAHFLKTPLFSLSHPISSLIHTILLPLTHFPLVFRSCAIAFTTLFTWEIASTFFSASISQPIKVSHLVADPNLVLVSGISVSSFAETDGFPFHYSAYLELRDLASASDSPQASAQRSALFADQKYTPSLWSRLVRESLLLLGKDYQLLLHRGNPPATPAPAASAASSVQAASSLPFQVTPVKLISQPSSAFKPVQGSPMRSVVDSLASDGPLAKAVDLVNEEAETVASKVPELFRSVRGAVGPPSDPRSGSGASGGGPAAIPTAIKEGLGSQASTNSPELVTRAKAEIRTRLDAVVKEITNFVPEWVKQIGYEVHEWWTREREHRKVEVATTNKEVDLVVFDVLSHFVCASLTEDTFGVVQRDIPKILEAMVKFLGEMEGWRAQLAASTPSPSIPASSDHNSTQIGGQDAVQELSLKQIRAQQELDSAKALLSEPSDGLKEGIGRVVRTFGDKLTAFRFPPTVAKSLQGFLDYCT</sequence>
<dbReference type="AlphaFoldDB" id="A0A0C2WU94"/>
<feature type="transmembrane region" description="Helical" evidence="14">
    <location>
        <begin position="138"/>
        <end position="157"/>
    </location>
</feature>
<feature type="transmembrane region" description="Helical" evidence="14">
    <location>
        <begin position="182"/>
        <end position="202"/>
    </location>
</feature>
<evidence type="ECO:0000313" key="16">
    <source>
        <dbReference type="Proteomes" id="UP000054549"/>
    </source>
</evidence>
<feature type="region of interest" description="Disordered" evidence="13">
    <location>
        <begin position="660"/>
        <end position="680"/>
    </location>
</feature>
<dbReference type="STRING" id="946122.A0A0C2WU94"/>
<keyword evidence="16" id="KW-1185">Reference proteome</keyword>
<dbReference type="GO" id="GO:0031965">
    <property type="term" value="C:nuclear membrane"/>
    <property type="evidence" value="ECO:0007669"/>
    <property type="project" value="UniProtKB-SubCell"/>
</dbReference>
<keyword evidence="6" id="KW-0509">mRNA transport</keyword>
<comment type="similarity">
    <text evidence="3">Belongs to the NDC1 family.</text>
</comment>
<dbReference type="GO" id="GO:0006999">
    <property type="term" value="P:nuclear pore organization"/>
    <property type="evidence" value="ECO:0007669"/>
    <property type="project" value="TreeGrafter"/>
</dbReference>
<keyword evidence="9" id="KW-0811">Translocation</keyword>
<accession>A0A0C2WU94</accession>
<dbReference type="GO" id="GO:0070631">
    <property type="term" value="P:spindle pole body localization"/>
    <property type="evidence" value="ECO:0007669"/>
    <property type="project" value="TreeGrafter"/>
</dbReference>
<evidence type="ECO:0000256" key="8">
    <source>
        <dbReference type="ARBA" id="ARBA00022989"/>
    </source>
</evidence>
<dbReference type="GO" id="GO:0051028">
    <property type="term" value="P:mRNA transport"/>
    <property type="evidence" value="ECO:0007669"/>
    <property type="project" value="UniProtKB-KW"/>
</dbReference>
<protein>
    <recommendedName>
        <fullName evidence="17">Nucleoporin protein Ndc1-Nup</fullName>
    </recommendedName>
</protein>